<comment type="subunit">
    <text evidence="4">Homodimer.</text>
</comment>
<dbReference type="Proteomes" id="UP000028252">
    <property type="component" value="Unassembled WGS sequence"/>
</dbReference>
<feature type="binding site" evidence="4">
    <location>
        <position position="144"/>
    </location>
    <ligand>
        <name>N(2)-acetyl-L-ornithine</name>
        <dbReference type="ChEBI" id="CHEBI:57805"/>
    </ligand>
</feature>
<keyword evidence="4" id="KW-0055">Arginine biosynthesis</keyword>
<keyword evidence="2 4" id="KW-0808">Transferase</keyword>
<comment type="subcellular location">
    <subcellularLocation>
        <location evidence="4">Cytoplasm</location>
    </subcellularLocation>
</comment>
<comment type="cofactor">
    <cofactor evidence="4">
        <name>pyridoxal 5'-phosphate</name>
        <dbReference type="ChEBI" id="CHEBI:597326"/>
    </cofactor>
    <text evidence="4">Binds 1 pyridoxal phosphate per subunit.</text>
</comment>
<evidence type="ECO:0000313" key="5">
    <source>
        <dbReference type="EMBL" id="KEA62615.1"/>
    </source>
</evidence>
<comment type="similarity">
    <text evidence="4">Belongs to the class-III pyridoxal-phosphate-dependent aminotransferase family. ArgD subfamily.</text>
</comment>
<feature type="binding site" evidence="4">
    <location>
        <begin position="106"/>
        <end position="107"/>
    </location>
    <ligand>
        <name>pyridoxal 5'-phosphate</name>
        <dbReference type="ChEBI" id="CHEBI:597326"/>
    </ligand>
</feature>
<evidence type="ECO:0000256" key="2">
    <source>
        <dbReference type="ARBA" id="ARBA00022679"/>
    </source>
</evidence>
<dbReference type="PIRSF" id="PIRSF000521">
    <property type="entry name" value="Transaminase_4ab_Lys_Orn"/>
    <property type="match status" value="1"/>
</dbReference>
<dbReference type="InterPro" id="IPR005814">
    <property type="entry name" value="Aminotrans_3"/>
</dbReference>
<dbReference type="AlphaFoldDB" id="A0A081FVR0"/>
<dbReference type="SUPFAM" id="SSF53383">
    <property type="entry name" value="PLP-dependent transferases"/>
    <property type="match status" value="1"/>
</dbReference>
<dbReference type="InterPro" id="IPR017652">
    <property type="entry name" value="Ac/SucOrn_transaminase_bac"/>
</dbReference>
<dbReference type="OrthoDB" id="9801052at2"/>
<comment type="caution">
    <text evidence="5">The sequence shown here is derived from an EMBL/GenBank/DDBJ whole genome shotgun (WGS) entry which is preliminary data.</text>
</comment>
<evidence type="ECO:0000313" key="6">
    <source>
        <dbReference type="Proteomes" id="UP000028252"/>
    </source>
</evidence>
<dbReference type="STRING" id="1232683.ADIMK_3087"/>
<evidence type="ECO:0000256" key="1">
    <source>
        <dbReference type="ARBA" id="ARBA00022576"/>
    </source>
</evidence>
<keyword evidence="4" id="KW-0028">Amino-acid biosynthesis</keyword>
<evidence type="ECO:0000256" key="4">
    <source>
        <dbReference type="HAMAP-Rule" id="MF_01107"/>
    </source>
</evidence>
<dbReference type="InterPro" id="IPR050103">
    <property type="entry name" value="Class-III_PLP-dep_AT"/>
</dbReference>
<dbReference type="PATRIC" id="fig|1232683.4.peg.3037"/>
<dbReference type="InterPro" id="IPR015422">
    <property type="entry name" value="PyrdxlP-dep_Trfase_small"/>
</dbReference>
<proteinExistence type="inferred from homology"/>
<comment type="catalytic activity">
    <reaction evidence="4">
        <text>N(2)-acetyl-L-ornithine + 2-oxoglutarate = N-acetyl-L-glutamate 5-semialdehyde + L-glutamate</text>
        <dbReference type="Rhea" id="RHEA:18049"/>
        <dbReference type="ChEBI" id="CHEBI:16810"/>
        <dbReference type="ChEBI" id="CHEBI:29123"/>
        <dbReference type="ChEBI" id="CHEBI:29985"/>
        <dbReference type="ChEBI" id="CHEBI:57805"/>
        <dbReference type="EC" id="2.6.1.11"/>
    </reaction>
</comment>
<dbReference type="FunFam" id="3.40.640.10:FF:000004">
    <property type="entry name" value="Acetylornithine aminotransferase"/>
    <property type="match status" value="1"/>
</dbReference>
<comment type="pathway">
    <text evidence="4">Amino-acid biosynthesis; L-arginine biosynthesis; N(2)-acetyl-L-ornithine from L-glutamate: step 4/4.</text>
</comment>
<dbReference type="PROSITE" id="PS00600">
    <property type="entry name" value="AA_TRANSFER_CLASS_3"/>
    <property type="match status" value="1"/>
</dbReference>
<accession>A0A081FVR0</accession>
<dbReference type="RefSeq" id="WP_036190116.1">
    <property type="nucleotide sequence ID" value="NZ_JMQN01000047.1"/>
</dbReference>
<dbReference type="NCBIfam" id="TIGR00707">
    <property type="entry name" value="argD"/>
    <property type="match status" value="1"/>
</dbReference>
<keyword evidence="4" id="KW-0963">Cytoplasm</keyword>
<gene>
    <name evidence="4" type="primary">argD</name>
    <name evidence="5" type="ORF">ADIMK_3087</name>
</gene>
<dbReference type="eggNOG" id="COG4992">
    <property type="taxonomic scope" value="Bacteria"/>
</dbReference>
<keyword evidence="1 4" id="KW-0032">Aminotransferase</keyword>
<dbReference type="NCBIfam" id="TIGR03246">
    <property type="entry name" value="arg_catab_astC"/>
    <property type="match status" value="1"/>
</dbReference>
<dbReference type="NCBIfam" id="NF002325">
    <property type="entry name" value="PRK01278.1"/>
    <property type="match status" value="1"/>
</dbReference>
<dbReference type="PANTHER" id="PTHR11986:SF113">
    <property type="entry name" value="SUCCINYLORNITHINE TRANSAMINASE"/>
    <property type="match status" value="1"/>
</dbReference>
<dbReference type="GO" id="GO:0042802">
    <property type="term" value="F:identical protein binding"/>
    <property type="evidence" value="ECO:0007669"/>
    <property type="project" value="TreeGrafter"/>
</dbReference>
<feature type="binding site" evidence="4">
    <location>
        <position position="283"/>
    </location>
    <ligand>
        <name>N(2)-acetyl-L-ornithine</name>
        <dbReference type="ChEBI" id="CHEBI:57805"/>
    </ligand>
</feature>
<dbReference type="PANTHER" id="PTHR11986">
    <property type="entry name" value="AMINOTRANSFERASE CLASS III"/>
    <property type="match status" value="1"/>
</dbReference>
<feature type="binding site" evidence="4">
    <location>
        <position position="284"/>
    </location>
    <ligand>
        <name>pyridoxal 5'-phosphate</name>
        <dbReference type="ChEBI" id="CHEBI:597326"/>
    </ligand>
</feature>
<dbReference type="GO" id="GO:0006526">
    <property type="term" value="P:L-arginine biosynthetic process"/>
    <property type="evidence" value="ECO:0007669"/>
    <property type="project" value="UniProtKB-UniRule"/>
</dbReference>
<reference evidence="5 6" key="1">
    <citation type="submission" date="2014-04" db="EMBL/GenBank/DDBJ databases">
        <title>Marinobacterium kochiensis sp. nov., isolated from sediment sample collected from Kochi backwaters in Kerala, India.</title>
        <authorList>
            <person name="Singh A."/>
            <person name="Pinnaka A.K."/>
        </authorList>
    </citation>
    <scope>NUCLEOTIDE SEQUENCE [LARGE SCALE GENOMIC DNA]</scope>
    <source>
        <strain evidence="5 6">AK27</strain>
    </source>
</reference>
<dbReference type="HAMAP" id="MF_01107">
    <property type="entry name" value="ArgD_aminotrans_3"/>
    <property type="match status" value="1"/>
</dbReference>
<dbReference type="UniPathway" id="UPA00068">
    <property type="reaction ID" value="UER00109"/>
</dbReference>
<dbReference type="EMBL" id="JMQN01000047">
    <property type="protein sequence ID" value="KEA62615.1"/>
    <property type="molecule type" value="Genomic_DNA"/>
</dbReference>
<dbReference type="NCBIfam" id="NF003468">
    <property type="entry name" value="PRK05093.1"/>
    <property type="match status" value="1"/>
</dbReference>
<protein>
    <recommendedName>
        <fullName evidence="4">Acetylornithine aminotransferase</fullName>
        <shortName evidence="4">ACOAT</shortName>
        <ecNumber evidence="4">2.6.1.11</ecNumber>
    </recommendedName>
</protein>
<dbReference type="Pfam" id="PF00202">
    <property type="entry name" value="Aminotran_3"/>
    <property type="match status" value="1"/>
</dbReference>
<dbReference type="GO" id="GO:0030170">
    <property type="term" value="F:pyridoxal phosphate binding"/>
    <property type="evidence" value="ECO:0007669"/>
    <property type="project" value="InterPro"/>
</dbReference>
<dbReference type="Gene3D" id="3.40.640.10">
    <property type="entry name" value="Type I PLP-dependent aspartate aminotransferase-like (Major domain)"/>
    <property type="match status" value="1"/>
</dbReference>
<dbReference type="InterPro" id="IPR015424">
    <property type="entry name" value="PyrdxlP-dep_Trfase"/>
</dbReference>
<dbReference type="GO" id="GO:0003992">
    <property type="term" value="F:N2-acetyl-L-ornithine:2-oxoglutarate 5-aminotransferase activity"/>
    <property type="evidence" value="ECO:0007669"/>
    <property type="project" value="UniProtKB-UniRule"/>
</dbReference>
<dbReference type="InterPro" id="IPR015421">
    <property type="entry name" value="PyrdxlP-dep_Trfase_major"/>
</dbReference>
<comment type="miscellaneous">
    <text evidence="4">May also have succinyldiaminopimelate aminotransferase activity, thus carrying out the corresponding step in lysine biosynthesis.</text>
</comment>
<feature type="modified residue" description="N6-(pyridoxal phosphate)lysine" evidence="4">
    <location>
        <position position="255"/>
    </location>
</feature>
<feature type="binding site" evidence="4">
    <location>
        <begin position="226"/>
        <end position="229"/>
    </location>
    <ligand>
        <name>pyridoxal 5'-phosphate</name>
        <dbReference type="ChEBI" id="CHEBI:597326"/>
    </ligand>
</feature>
<keyword evidence="6" id="KW-1185">Reference proteome</keyword>
<dbReference type="InterPro" id="IPR049704">
    <property type="entry name" value="Aminotrans_3_PPA_site"/>
</dbReference>
<dbReference type="EC" id="2.6.1.11" evidence="4"/>
<name>A0A081FVR0_9GAMM</name>
<dbReference type="GO" id="GO:0005737">
    <property type="term" value="C:cytoplasm"/>
    <property type="evidence" value="ECO:0007669"/>
    <property type="project" value="UniProtKB-SubCell"/>
</dbReference>
<organism evidence="5 6">
    <name type="scientific">Marinobacterium lacunae</name>
    <dbReference type="NCBI Taxonomy" id="1232683"/>
    <lineage>
        <taxon>Bacteria</taxon>
        <taxon>Pseudomonadati</taxon>
        <taxon>Pseudomonadota</taxon>
        <taxon>Gammaproteobacteria</taxon>
        <taxon>Oceanospirillales</taxon>
        <taxon>Oceanospirillaceae</taxon>
        <taxon>Marinobacterium</taxon>
    </lineage>
</organism>
<keyword evidence="3 4" id="KW-0663">Pyridoxal phosphate</keyword>
<dbReference type="InterPro" id="IPR004636">
    <property type="entry name" value="AcOrn/SuccOrn_fam"/>
</dbReference>
<dbReference type="Gene3D" id="3.90.1150.10">
    <property type="entry name" value="Aspartate Aminotransferase, domain 1"/>
    <property type="match status" value="1"/>
</dbReference>
<sequence length="410" mass="44467">MSEAKVTRATFDQVMVPCYMPPDVIPVRGEGSRLWDQEDREYIDLAGGIAVNALGHRHPALIKALMEQADKLWHLSNAYTNEPALLLAKRLTELTFAEQVFFCNSGAEANEAAFKLARKYAWDHHGGDIGKHEIISFKGSFHGRTLFTVSVGGQTKYRIGYEPVPAGITHLPYNDIASLESAISERTCAVVVEPILGEGGIIPADPAFLHAARNLCDQYKALLIFDEVQTGAGRTGALYAYMNSGVIPDILTSAKGLGGGFPIGAMLTTRRIAASFGFGSHGTTYGGNPLACAVSGAIIDILDDVDLMAEVKRKSDLIVSELHSLNQRHALFSDIRGRGMLIGAQLAHHWQGQARRLLDAARDQGLMVLMAGPDVIRLTPSLIIPDNDIHEAMTRLDRAMNQLISEGPES</sequence>
<dbReference type="CDD" id="cd00610">
    <property type="entry name" value="OAT_like"/>
    <property type="match status" value="1"/>
</dbReference>
<feature type="binding site" evidence="4">
    <location>
        <position position="141"/>
    </location>
    <ligand>
        <name>pyridoxal 5'-phosphate</name>
        <dbReference type="ChEBI" id="CHEBI:597326"/>
    </ligand>
</feature>
<evidence type="ECO:0000256" key="3">
    <source>
        <dbReference type="ARBA" id="ARBA00022898"/>
    </source>
</evidence>